<accession>A0AB39WLZ2</accession>
<organism evidence="1">
    <name type="scientific">Flavobacterium sp. WC2429</name>
    <dbReference type="NCBI Taxonomy" id="3234140"/>
    <lineage>
        <taxon>Bacteria</taxon>
        <taxon>Pseudomonadati</taxon>
        <taxon>Bacteroidota</taxon>
        <taxon>Flavobacteriia</taxon>
        <taxon>Flavobacteriales</taxon>
        <taxon>Flavobacteriaceae</taxon>
        <taxon>Flavobacterium</taxon>
    </lineage>
</organism>
<dbReference type="RefSeq" id="WP_369765518.1">
    <property type="nucleotide sequence ID" value="NZ_CP165627.1"/>
</dbReference>
<evidence type="ECO:0000313" key="1">
    <source>
        <dbReference type="EMBL" id="XDV02125.1"/>
    </source>
</evidence>
<reference evidence="1" key="1">
    <citation type="submission" date="2024-07" db="EMBL/GenBank/DDBJ databases">
        <authorList>
            <person name="Biller S.J."/>
        </authorList>
    </citation>
    <scope>NUCLEOTIDE SEQUENCE</scope>
    <source>
        <strain evidence="1">WC2429</strain>
    </source>
</reference>
<proteinExistence type="predicted"/>
<gene>
    <name evidence="1" type="ORF">AB3G32_00340</name>
</gene>
<dbReference type="AlphaFoldDB" id="A0AB39WLZ2"/>
<sequence>MKKQIDFFRELHSLSINEIKRELLKTSQGTTTIYNEIVNDYRAFIYKIIGIDQFISFEETKDDFTDHKIKRLKPFDSKKIARFEFEFDPPYKLVFDFITIKPNSIVRLSSLKVSFEWDKETVSRREWETEYKRISVFVFGAFRFREACKLVILDLLEPKTIQPEKAKESTYLGQSMNADAKELFDFLIEHYRRSEKTVVKFVNILHYLKNDTDKKRFIFKVKQDEYKTLVKGITGIEIKKFAKSERYNEDDKPILNSLESSFLKNKTV</sequence>
<protein>
    <submittedName>
        <fullName evidence="1">Uncharacterized protein</fullName>
    </submittedName>
</protein>
<dbReference type="EMBL" id="CP165627">
    <property type="protein sequence ID" value="XDV02125.1"/>
    <property type="molecule type" value="Genomic_DNA"/>
</dbReference>
<name>A0AB39WLZ2_9FLAO</name>